<evidence type="ECO:0000256" key="3">
    <source>
        <dbReference type="ARBA" id="ARBA00008982"/>
    </source>
</evidence>
<comment type="pathway">
    <text evidence="2 12">Carbohydrate degradation; glycolysis; pyruvate from D-glyceraldehyde 3-phosphate: step 2/5.</text>
</comment>
<keyword evidence="9 12" id="KW-0418">Kinase</keyword>
<proteinExistence type="inferred from homology"/>
<dbReference type="Proteomes" id="UP000003280">
    <property type="component" value="Unassembled WGS sequence"/>
</dbReference>
<comment type="caution">
    <text evidence="16">The sequence shown here is derived from an EMBL/GenBank/DDBJ whole genome shotgun (WGS) entry which is preliminary data.</text>
</comment>
<dbReference type="HAMAP" id="MF_00145">
    <property type="entry name" value="Phosphoglyc_kinase"/>
    <property type="match status" value="1"/>
</dbReference>
<feature type="binding site" evidence="12">
    <location>
        <position position="293"/>
    </location>
    <ligand>
        <name>ATP</name>
        <dbReference type="ChEBI" id="CHEBI:30616"/>
    </ligand>
</feature>
<dbReference type="InterPro" id="IPR001576">
    <property type="entry name" value="Phosphoglycerate_kinase"/>
</dbReference>
<dbReference type="GO" id="GO:0043531">
    <property type="term" value="F:ADP binding"/>
    <property type="evidence" value="ECO:0007669"/>
    <property type="project" value="TreeGrafter"/>
</dbReference>
<keyword evidence="11 12" id="KW-0324">Glycolysis</keyword>
<keyword evidence="17" id="KW-1185">Reference proteome</keyword>
<organism evidence="16 17">
    <name type="scientific">Peptoniphilus duerdenii ATCC BAA-1640</name>
    <dbReference type="NCBI Taxonomy" id="862517"/>
    <lineage>
        <taxon>Bacteria</taxon>
        <taxon>Bacillati</taxon>
        <taxon>Bacillota</taxon>
        <taxon>Tissierellia</taxon>
        <taxon>Tissierellales</taxon>
        <taxon>Peptoniphilaceae</taxon>
        <taxon>Peptoniphilus</taxon>
    </lineage>
</organism>
<evidence type="ECO:0000256" key="14">
    <source>
        <dbReference type="PIRSR" id="PIRSR000724-2"/>
    </source>
</evidence>
<feature type="binding site" evidence="12 13">
    <location>
        <begin position="20"/>
        <end position="22"/>
    </location>
    <ligand>
        <name>substrate</name>
    </ligand>
</feature>
<keyword evidence="7 12" id="KW-0808">Transferase</keyword>
<dbReference type="Pfam" id="PF00162">
    <property type="entry name" value="PGK"/>
    <property type="match status" value="1"/>
</dbReference>
<evidence type="ECO:0000256" key="11">
    <source>
        <dbReference type="ARBA" id="ARBA00023152"/>
    </source>
</evidence>
<dbReference type="GO" id="GO:0006094">
    <property type="term" value="P:gluconeogenesis"/>
    <property type="evidence" value="ECO:0007669"/>
    <property type="project" value="TreeGrafter"/>
</dbReference>
<evidence type="ECO:0000256" key="13">
    <source>
        <dbReference type="PIRSR" id="PIRSR000724-1"/>
    </source>
</evidence>
<dbReference type="InterPro" id="IPR036043">
    <property type="entry name" value="Phosphoglycerate_kinase_sf"/>
</dbReference>
<dbReference type="STRING" id="862517.HMPREF9225_0421"/>
<feature type="binding site" evidence="12 14">
    <location>
        <position position="324"/>
    </location>
    <ligand>
        <name>ATP</name>
        <dbReference type="ChEBI" id="CHEBI:30616"/>
    </ligand>
</feature>
<dbReference type="eggNOG" id="COG0126">
    <property type="taxonomic scope" value="Bacteria"/>
</dbReference>
<dbReference type="PANTHER" id="PTHR11406">
    <property type="entry name" value="PHOSPHOGLYCERATE KINASE"/>
    <property type="match status" value="1"/>
</dbReference>
<evidence type="ECO:0000256" key="6">
    <source>
        <dbReference type="ARBA" id="ARBA00016471"/>
    </source>
</evidence>
<dbReference type="EMBL" id="AEEH01000019">
    <property type="protein sequence ID" value="EFM25877.1"/>
    <property type="molecule type" value="Genomic_DNA"/>
</dbReference>
<keyword evidence="10 12" id="KW-0067">ATP-binding</keyword>
<feature type="binding site" evidence="12 14">
    <location>
        <position position="202"/>
    </location>
    <ligand>
        <name>ATP</name>
        <dbReference type="ChEBI" id="CHEBI:30616"/>
    </ligand>
</feature>
<dbReference type="FunFam" id="3.40.50.1260:FF:000006">
    <property type="entry name" value="Phosphoglycerate kinase"/>
    <property type="match status" value="1"/>
</dbReference>
<dbReference type="PIRSF" id="PIRSF000724">
    <property type="entry name" value="Pgk"/>
    <property type="match status" value="1"/>
</dbReference>
<feature type="binding site" evidence="13">
    <location>
        <position position="152"/>
    </location>
    <ligand>
        <name>(2R)-3-phosphoglycerate</name>
        <dbReference type="ChEBI" id="CHEBI:58272"/>
    </ligand>
</feature>
<dbReference type="HOGENOM" id="CLU_025427_0_2_9"/>
<feature type="binding site" evidence="13">
    <location>
        <position position="119"/>
    </location>
    <ligand>
        <name>(2R)-3-phosphoglycerate</name>
        <dbReference type="ChEBI" id="CHEBI:58272"/>
    </ligand>
</feature>
<dbReference type="PRINTS" id="PR00477">
    <property type="entry name" value="PHGLYCKINASE"/>
</dbReference>
<feature type="binding site" evidence="12">
    <location>
        <position position="152"/>
    </location>
    <ligand>
        <name>substrate</name>
    </ligand>
</feature>
<evidence type="ECO:0000256" key="12">
    <source>
        <dbReference type="HAMAP-Rule" id="MF_00145"/>
    </source>
</evidence>
<evidence type="ECO:0000313" key="16">
    <source>
        <dbReference type="EMBL" id="EFM25877.1"/>
    </source>
</evidence>
<dbReference type="UniPathway" id="UPA00109">
    <property type="reaction ID" value="UER00185"/>
</dbReference>
<evidence type="ECO:0000256" key="10">
    <source>
        <dbReference type="ARBA" id="ARBA00022840"/>
    </source>
</evidence>
<dbReference type="FunFam" id="3.40.50.1260:FF:000003">
    <property type="entry name" value="Phosphoglycerate kinase"/>
    <property type="match status" value="1"/>
</dbReference>
<evidence type="ECO:0000256" key="9">
    <source>
        <dbReference type="ARBA" id="ARBA00022777"/>
    </source>
</evidence>
<comment type="similarity">
    <text evidence="3 12 15">Belongs to the phosphoglycerate kinase family.</text>
</comment>
<dbReference type="GO" id="GO:0006096">
    <property type="term" value="P:glycolytic process"/>
    <property type="evidence" value="ECO:0007669"/>
    <property type="project" value="UniProtKB-UniRule"/>
</dbReference>
<evidence type="ECO:0000256" key="5">
    <source>
        <dbReference type="ARBA" id="ARBA00013061"/>
    </source>
</evidence>
<feature type="binding site" evidence="13">
    <location>
        <position position="35"/>
    </location>
    <ligand>
        <name>(2R)-3-phosphoglycerate</name>
        <dbReference type="ChEBI" id="CHEBI:58272"/>
    </ligand>
</feature>
<dbReference type="OrthoDB" id="9808460at2"/>
<keyword evidence="8 12" id="KW-0547">Nucleotide-binding</keyword>
<dbReference type="GO" id="GO:0005829">
    <property type="term" value="C:cytosol"/>
    <property type="evidence" value="ECO:0007669"/>
    <property type="project" value="TreeGrafter"/>
</dbReference>
<dbReference type="Gene3D" id="3.40.50.1260">
    <property type="entry name" value="Phosphoglycerate kinase, N-terminal domain"/>
    <property type="match status" value="2"/>
</dbReference>
<protein>
    <recommendedName>
        <fullName evidence="6 12">Phosphoglycerate kinase</fullName>
        <ecNumber evidence="5 12">2.7.2.3</ecNumber>
    </recommendedName>
</protein>
<name>E0NJT2_9FIRM</name>
<reference evidence="16 17" key="1">
    <citation type="submission" date="2010-07" db="EMBL/GenBank/DDBJ databases">
        <authorList>
            <person name="Muzny D."/>
            <person name="Qin X."/>
            <person name="Deng J."/>
            <person name="Jiang H."/>
            <person name="Liu Y."/>
            <person name="Qu J."/>
            <person name="Song X.-Z."/>
            <person name="Zhang L."/>
            <person name="Thornton R."/>
            <person name="Coyle M."/>
            <person name="Francisco L."/>
            <person name="Jackson L."/>
            <person name="Javaid M."/>
            <person name="Korchina V."/>
            <person name="Kovar C."/>
            <person name="Mata R."/>
            <person name="Mathew T."/>
            <person name="Ngo R."/>
            <person name="Nguyen L."/>
            <person name="Nguyen N."/>
            <person name="Okwuonu G."/>
            <person name="Ongeri F."/>
            <person name="Pham C."/>
            <person name="Simmons D."/>
            <person name="Wilczek-Boney K."/>
            <person name="Hale W."/>
            <person name="Jakkamsetti A."/>
            <person name="Pham P."/>
            <person name="Ruth R."/>
            <person name="San Lucas F."/>
            <person name="Warren J."/>
            <person name="Zhang J."/>
            <person name="Zhao Z."/>
            <person name="Zhou C."/>
            <person name="Zhu D."/>
            <person name="Lee S."/>
            <person name="Bess C."/>
            <person name="Blankenburg K."/>
            <person name="Forbes L."/>
            <person name="Fu Q."/>
            <person name="Gubbala S."/>
            <person name="Hirani K."/>
            <person name="Jayaseelan J.C."/>
            <person name="Lara F."/>
            <person name="Munidasa M."/>
            <person name="Palculict T."/>
            <person name="Patil S."/>
            <person name="Pu L.-L."/>
            <person name="Saada N."/>
            <person name="Tang L."/>
            <person name="Weissenberger G."/>
            <person name="Zhu Y."/>
            <person name="Hemphill L."/>
            <person name="Shang Y."/>
            <person name="Youmans B."/>
            <person name="Ayvaz T."/>
            <person name="Ross M."/>
            <person name="Santibanez J."/>
            <person name="Aqrawi P."/>
            <person name="Gross S."/>
            <person name="Joshi V."/>
            <person name="Fowler G."/>
            <person name="Nazareth L."/>
            <person name="Reid J."/>
            <person name="Worley K."/>
            <person name="Petrosino J."/>
            <person name="Highlander S."/>
            <person name="Gibbs R."/>
        </authorList>
    </citation>
    <scope>NUCLEOTIDE SEQUENCE [LARGE SCALE GENOMIC DNA]</scope>
    <source>
        <strain evidence="16 17">ATCC BAA-1640</strain>
    </source>
</reference>
<feature type="binding site" evidence="12">
    <location>
        <position position="35"/>
    </location>
    <ligand>
        <name>substrate</name>
    </ligand>
</feature>
<keyword evidence="12" id="KW-0963">Cytoplasm</keyword>
<gene>
    <name evidence="12 16" type="primary">pgk</name>
    <name evidence="16" type="ORF">HMPREF9225_0421</name>
</gene>
<dbReference type="InterPro" id="IPR015824">
    <property type="entry name" value="Phosphoglycerate_kinase_N"/>
</dbReference>
<dbReference type="EC" id="2.7.2.3" evidence="5 12"/>
<evidence type="ECO:0000256" key="8">
    <source>
        <dbReference type="ARBA" id="ARBA00022741"/>
    </source>
</evidence>
<accession>E0NJT2</accession>
<comment type="subunit">
    <text evidence="4 12">Monomer.</text>
</comment>
<dbReference type="PANTHER" id="PTHR11406:SF23">
    <property type="entry name" value="PHOSPHOGLYCERATE KINASE 1, CHLOROPLASTIC-RELATED"/>
    <property type="match status" value="1"/>
</dbReference>
<evidence type="ECO:0000256" key="4">
    <source>
        <dbReference type="ARBA" id="ARBA00011245"/>
    </source>
</evidence>
<dbReference type="CDD" id="cd00318">
    <property type="entry name" value="Phosphoglycerate_kinase"/>
    <property type="match status" value="1"/>
</dbReference>
<dbReference type="InterPro" id="IPR015911">
    <property type="entry name" value="Phosphoglycerate_kinase_CS"/>
</dbReference>
<evidence type="ECO:0000313" key="17">
    <source>
        <dbReference type="Proteomes" id="UP000003280"/>
    </source>
</evidence>
<dbReference type="AlphaFoldDB" id="E0NJT2"/>
<comment type="catalytic activity">
    <reaction evidence="1 12 15">
        <text>(2R)-3-phosphoglycerate + ATP = (2R)-3-phospho-glyceroyl phosphate + ADP</text>
        <dbReference type="Rhea" id="RHEA:14801"/>
        <dbReference type="ChEBI" id="CHEBI:30616"/>
        <dbReference type="ChEBI" id="CHEBI:57604"/>
        <dbReference type="ChEBI" id="CHEBI:58272"/>
        <dbReference type="ChEBI" id="CHEBI:456216"/>
        <dbReference type="EC" id="2.7.2.3"/>
    </reaction>
</comment>
<dbReference type="PROSITE" id="PS00111">
    <property type="entry name" value="PGLYCERATE_KINASE"/>
    <property type="match status" value="1"/>
</dbReference>
<comment type="subcellular location">
    <subcellularLocation>
        <location evidence="12">Cytoplasm</location>
    </subcellularLocation>
</comment>
<feature type="binding site" evidence="12 14">
    <location>
        <begin position="351"/>
        <end position="354"/>
    </location>
    <ligand>
        <name>ATP</name>
        <dbReference type="ChEBI" id="CHEBI:30616"/>
    </ligand>
</feature>
<sequence>MKKTLRDIDVAGKKVLVRVDFNVPMDGDLITDTTRIEASLPTINYLLENGASVVLMSHLGRPKGEYKEEFSLAPVAKKLSELLKKDVKFVASKVVIDDEVKSEIKKLKTGEVALLENTRFVKGEEKLDYDFAKDLASLADIYVNDAFGTSHRAHASNVGVAKYLPSAMGFLLEKEVEYLEGAVQNPDRPFVAILGGKKVSDKINVIDNLLEKVDTLIVVGGMAYTFFKSMGLEIGDSIVEDDKLDLARELMAKAVTNHVDFVLPDDVVMAKELKAGVETKTVDRDKMEEGYMGLDIGPKTIANIKEKLEPARCVVWNGPCGVFEIPEFANGTFEVAKTLANLEGATTIIGGGDSVAAIEAAGLKDKMTHISTGGGASLELLEGKVLPGIDCIEDAE</sequence>
<feature type="binding site" evidence="12 13">
    <location>
        <begin position="58"/>
        <end position="61"/>
    </location>
    <ligand>
        <name>substrate</name>
    </ligand>
</feature>
<dbReference type="GO" id="GO:0004618">
    <property type="term" value="F:phosphoglycerate kinase activity"/>
    <property type="evidence" value="ECO:0007669"/>
    <property type="project" value="UniProtKB-UniRule"/>
</dbReference>
<evidence type="ECO:0000256" key="2">
    <source>
        <dbReference type="ARBA" id="ARBA00004838"/>
    </source>
</evidence>
<feature type="binding site" evidence="12">
    <location>
        <position position="119"/>
    </location>
    <ligand>
        <name>substrate</name>
    </ligand>
</feature>
<evidence type="ECO:0000256" key="7">
    <source>
        <dbReference type="ARBA" id="ARBA00022679"/>
    </source>
</evidence>
<dbReference type="GO" id="GO:0005524">
    <property type="term" value="F:ATP binding"/>
    <property type="evidence" value="ECO:0007669"/>
    <property type="project" value="UniProtKB-KW"/>
</dbReference>
<evidence type="ECO:0000256" key="15">
    <source>
        <dbReference type="RuleBase" id="RU000532"/>
    </source>
</evidence>
<evidence type="ECO:0000256" key="1">
    <source>
        <dbReference type="ARBA" id="ARBA00000642"/>
    </source>
</evidence>
<dbReference type="SUPFAM" id="SSF53748">
    <property type="entry name" value="Phosphoglycerate kinase"/>
    <property type="match status" value="1"/>
</dbReference>